<dbReference type="EMBL" id="MU274912">
    <property type="protein sequence ID" value="KAI0088823.1"/>
    <property type="molecule type" value="Genomic_DNA"/>
</dbReference>
<organism evidence="1 2">
    <name type="scientific">Irpex rosettiformis</name>
    <dbReference type="NCBI Taxonomy" id="378272"/>
    <lineage>
        <taxon>Eukaryota</taxon>
        <taxon>Fungi</taxon>
        <taxon>Dikarya</taxon>
        <taxon>Basidiomycota</taxon>
        <taxon>Agaricomycotina</taxon>
        <taxon>Agaricomycetes</taxon>
        <taxon>Polyporales</taxon>
        <taxon>Irpicaceae</taxon>
        <taxon>Irpex</taxon>
    </lineage>
</organism>
<proteinExistence type="predicted"/>
<accession>A0ACB8U3L1</accession>
<name>A0ACB8U3L1_9APHY</name>
<dbReference type="Proteomes" id="UP001055072">
    <property type="component" value="Unassembled WGS sequence"/>
</dbReference>
<keyword evidence="2" id="KW-1185">Reference proteome</keyword>
<reference evidence="1" key="1">
    <citation type="journal article" date="2021" name="Environ. Microbiol.">
        <title>Gene family expansions and transcriptome signatures uncover fungal adaptations to wood decay.</title>
        <authorList>
            <person name="Hage H."/>
            <person name="Miyauchi S."/>
            <person name="Viragh M."/>
            <person name="Drula E."/>
            <person name="Min B."/>
            <person name="Chaduli D."/>
            <person name="Navarro D."/>
            <person name="Favel A."/>
            <person name="Norest M."/>
            <person name="Lesage-Meessen L."/>
            <person name="Balint B."/>
            <person name="Merenyi Z."/>
            <person name="de Eugenio L."/>
            <person name="Morin E."/>
            <person name="Martinez A.T."/>
            <person name="Baldrian P."/>
            <person name="Stursova M."/>
            <person name="Martinez M.J."/>
            <person name="Novotny C."/>
            <person name="Magnuson J.K."/>
            <person name="Spatafora J.W."/>
            <person name="Maurice S."/>
            <person name="Pangilinan J."/>
            <person name="Andreopoulos W."/>
            <person name="LaButti K."/>
            <person name="Hundley H."/>
            <person name="Na H."/>
            <person name="Kuo A."/>
            <person name="Barry K."/>
            <person name="Lipzen A."/>
            <person name="Henrissat B."/>
            <person name="Riley R."/>
            <person name="Ahrendt S."/>
            <person name="Nagy L.G."/>
            <person name="Grigoriev I.V."/>
            <person name="Martin F."/>
            <person name="Rosso M.N."/>
        </authorList>
    </citation>
    <scope>NUCLEOTIDE SEQUENCE</scope>
    <source>
        <strain evidence="1">CBS 384.51</strain>
    </source>
</reference>
<protein>
    <submittedName>
        <fullName evidence="1">Uncharacterized protein</fullName>
    </submittedName>
</protein>
<evidence type="ECO:0000313" key="2">
    <source>
        <dbReference type="Proteomes" id="UP001055072"/>
    </source>
</evidence>
<gene>
    <name evidence="1" type="ORF">BDY19DRAFT_890423</name>
</gene>
<evidence type="ECO:0000313" key="1">
    <source>
        <dbReference type="EMBL" id="KAI0088823.1"/>
    </source>
</evidence>
<comment type="caution">
    <text evidence="1">The sequence shown here is derived from an EMBL/GenBank/DDBJ whole genome shotgun (WGS) entry which is preliminary data.</text>
</comment>
<sequence length="889" mass="98325">MNWSTSVLSSISSDTEPTVVISFDSGKYVFNAGENTGRAWLSSKASWRKTKGVFLTSVGVQHTGGLPGLLMFLTDAGSSNVELVGPRGLTHLLASMRSYLFRNSILVKRTEVDMIPVSSSDPEPIFHDDTLTVYGIPLSVGASSSLPTDDQAPQIEDDDDVGVGKRKRTPSPDTCAKRPRSEQASVTENLSIDKPTDPQELSAPEISSAEADSWRCKAVDAMFPFTSLSTQAVESMESKKKFKRPQDETTTASIDATIAPYDDIPDQPEKKFSYSPGFALKNKRLPRHIRSECAERLCYVCVGPRVRGKFDMKKAMDLKIPRGPLLGKLTKGETITFMVNDGKGGQEQRTVRPEECVGPSEIPKVVIILDVPSPAHVAALSSAFENSPFYRQMQSQGSDQYEVSTVYHLCGEGVLEDSRYKAFMNTFASSVHHVVASREHANDPITFTAAAYNQLMLHQLDEQIFPVPKFSMHPQKSLSDVSGLPTNTLPMASSLHIPVRPPQAPTYDEPTRQEQHFIDACTSSTAPTLPLDIMDAINNAKEESHALQTIERPSRPGDDVVVVPLGTCSAAPSKHRNVSSTLIQIPRWGNVLLDCGEGTWGQLTRLFGDDSGCSTGVWQVLRGLKCVYISHVHGDHHIGLRKLLAMRRKLNPPPTEPLYVVGVYAILLYLRELNDLEDLGIDREDGTGVVTILSDALSWTEPRPYENDITDEPWMDFELATKDATKMCQSLDLEDFITVEVRHRTRCYGVVLKHHDGWSIVYSGDTMPCDKLVRAGPNATLLIHEATMADDQADLAFEKAHSTFGQAVEIGNRMKAENILLTHFSTRYPKLPRSIFSYRSGNPFARQPNLALAFDQACMPLGEIYKFKAYLPAIEKCFSIPQDEDEIIE</sequence>